<evidence type="ECO:0000256" key="2">
    <source>
        <dbReference type="ARBA" id="ARBA00022679"/>
    </source>
</evidence>
<dbReference type="NCBIfam" id="NF003742">
    <property type="entry name" value="PRK05339.1"/>
    <property type="match status" value="1"/>
</dbReference>
<dbReference type="GO" id="GO:0004674">
    <property type="term" value="F:protein serine/threonine kinase activity"/>
    <property type="evidence" value="ECO:0007669"/>
    <property type="project" value="UniProtKB-KW"/>
</dbReference>
<evidence type="ECO:0000256" key="1">
    <source>
        <dbReference type="ARBA" id="ARBA00022527"/>
    </source>
</evidence>
<dbReference type="HAMAP" id="MF_01062">
    <property type="entry name" value="PSRP"/>
    <property type="match status" value="1"/>
</dbReference>
<reference evidence="5" key="1">
    <citation type="submission" date="2018-05" db="EMBL/GenBank/DDBJ databases">
        <authorList>
            <person name="Lanie J.A."/>
            <person name="Ng W.-L."/>
            <person name="Kazmierczak K.M."/>
            <person name="Andrzejewski T.M."/>
            <person name="Davidsen T.M."/>
            <person name="Wayne K.J."/>
            <person name="Tettelin H."/>
            <person name="Glass J.I."/>
            <person name="Rusch D."/>
            <person name="Podicherti R."/>
            <person name="Tsui H.-C.T."/>
            <person name="Winkler M.E."/>
        </authorList>
    </citation>
    <scope>NUCLEOTIDE SEQUENCE</scope>
</reference>
<evidence type="ECO:0000256" key="4">
    <source>
        <dbReference type="ARBA" id="ARBA00022777"/>
    </source>
</evidence>
<name>A0A382FX34_9ZZZZ</name>
<dbReference type="PANTHER" id="PTHR31756:SF3">
    <property type="entry name" value="PYRUVATE, PHOSPHATE DIKINASE REGULATORY PROTEIN 1, CHLOROPLASTIC"/>
    <property type="match status" value="1"/>
</dbReference>
<gene>
    <name evidence="5" type="ORF">METZ01_LOCUS219345</name>
</gene>
<sequence>MAKRSVFIVSDGTGITAEILGHSLLSQFPDITFHTTALPFVNSDDKVVDAVRQINQAAAAEKAPPLVFTTFVRAEYTNQLRSSHGVVMDLFGTFLDAVATELDITPSRQVGYGHGVVDADRYTSRIRAVHYSMDCDDGVNTEDYRRADLILVGVSRIGKTPVCLYLAMHFGLFCANYPLTVNDLAGEQLPSRLQPHRARIFGLTIDPDRLHQIRQERRPGSRYAELQQCRDEVQRAESLFRQHAVPFVSTTGVSIEEIGTSILQRTGVRRELLG</sequence>
<dbReference type="InterPro" id="IPR026530">
    <property type="entry name" value="PSRP"/>
</dbReference>
<proteinExistence type="inferred from homology"/>
<keyword evidence="3" id="KW-0547">Nucleotide-binding</keyword>
<dbReference type="AlphaFoldDB" id="A0A382FX34"/>
<dbReference type="InterPro" id="IPR005177">
    <property type="entry name" value="Kinase-pyrophosphorylase"/>
</dbReference>
<evidence type="ECO:0000256" key="3">
    <source>
        <dbReference type="ARBA" id="ARBA00022741"/>
    </source>
</evidence>
<dbReference type="GO" id="GO:0005524">
    <property type="term" value="F:ATP binding"/>
    <property type="evidence" value="ECO:0007669"/>
    <property type="project" value="InterPro"/>
</dbReference>
<keyword evidence="4" id="KW-0418">Kinase</keyword>
<accession>A0A382FX34</accession>
<evidence type="ECO:0000313" key="5">
    <source>
        <dbReference type="EMBL" id="SVB66491.1"/>
    </source>
</evidence>
<protein>
    <submittedName>
        <fullName evidence="5">Uncharacterized protein</fullName>
    </submittedName>
</protein>
<keyword evidence="1" id="KW-0723">Serine/threonine-protein kinase</keyword>
<dbReference type="Pfam" id="PF03618">
    <property type="entry name" value="Kinase-PPPase"/>
    <property type="match status" value="1"/>
</dbReference>
<organism evidence="5">
    <name type="scientific">marine metagenome</name>
    <dbReference type="NCBI Taxonomy" id="408172"/>
    <lineage>
        <taxon>unclassified sequences</taxon>
        <taxon>metagenomes</taxon>
        <taxon>ecological metagenomes</taxon>
    </lineage>
</organism>
<dbReference type="EMBL" id="UINC01051852">
    <property type="protein sequence ID" value="SVB66491.1"/>
    <property type="molecule type" value="Genomic_DNA"/>
</dbReference>
<keyword evidence="2" id="KW-0808">Transferase</keyword>
<dbReference type="PANTHER" id="PTHR31756">
    <property type="entry name" value="PYRUVATE, PHOSPHATE DIKINASE REGULATORY PROTEIN 1, CHLOROPLASTIC"/>
    <property type="match status" value="1"/>
</dbReference>